<sequence>MIPFPLLPDAPLTPNLFRYVLTGHGNRFVGSPLFGVNLVAPSPGNPHSDAYTSLSSGIVPCVSDSGFPVVVFGEVLCLPSKMSALTFLVGCPQWSFGDCSALFEAQLLELDSITDEDRKTDLAGNKTPRVRGWVRDRTIVVDLSGWTPPIYVVPQACGGYGTLSCQHDIRSFPFRVGDTVIVECTLHRSDFEFSRSHHNRTYEVRGRRLQKVSWARADPFDESTGRRPRLLPSTSSMIPSTDAEVTQLYMAVRRREPKFPGFAYGFLYATESTRRRTVAIPYNYGVTKIQSINDLFVHAWVPKPSVSSNVVDMNRGRVLVDTFPNSTVALDHYYSIIYVPRVPPVGGNINRCRSLRVSTKWAGNILVIKHGKRKPVINMDKEDSSLVDLLVAAYIDSGLLN</sequence>
<comment type="caution">
    <text evidence="1">The sequence shown here is derived from an EMBL/GenBank/DDBJ whole genome shotgun (WGS) entry which is preliminary data.</text>
</comment>
<evidence type="ECO:0000313" key="1">
    <source>
        <dbReference type="EMBL" id="KAJ7031317.1"/>
    </source>
</evidence>
<proteinExistence type="predicted"/>
<evidence type="ECO:0000313" key="2">
    <source>
        <dbReference type="Proteomes" id="UP001218188"/>
    </source>
</evidence>
<name>A0AAD6ST73_9AGAR</name>
<dbReference type="Proteomes" id="UP001218188">
    <property type="component" value="Unassembled WGS sequence"/>
</dbReference>
<keyword evidence="2" id="KW-1185">Reference proteome</keyword>
<protein>
    <submittedName>
        <fullName evidence="1">Uncharacterized protein</fullName>
    </submittedName>
</protein>
<organism evidence="1 2">
    <name type="scientific">Mycena alexandri</name>
    <dbReference type="NCBI Taxonomy" id="1745969"/>
    <lineage>
        <taxon>Eukaryota</taxon>
        <taxon>Fungi</taxon>
        <taxon>Dikarya</taxon>
        <taxon>Basidiomycota</taxon>
        <taxon>Agaricomycotina</taxon>
        <taxon>Agaricomycetes</taxon>
        <taxon>Agaricomycetidae</taxon>
        <taxon>Agaricales</taxon>
        <taxon>Marasmiineae</taxon>
        <taxon>Mycenaceae</taxon>
        <taxon>Mycena</taxon>
    </lineage>
</organism>
<reference evidence="1" key="1">
    <citation type="submission" date="2023-03" db="EMBL/GenBank/DDBJ databases">
        <title>Massive genome expansion in bonnet fungi (Mycena s.s.) driven by repeated elements and novel gene families across ecological guilds.</title>
        <authorList>
            <consortium name="Lawrence Berkeley National Laboratory"/>
            <person name="Harder C.B."/>
            <person name="Miyauchi S."/>
            <person name="Viragh M."/>
            <person name="Kuo A."/>
            <person name="Thoen E."/>
            <person name="Andreopoulos B."/>
            <person name="Lu D."/>
            <person name="Skrede I."/>
            <person name="Drula E."/>
            <person name="Henrissat B."/>
            <person name="Morin E."/>
            <person name="Kohler A."/>
            <person name="Barry K."/>
            <person name="LaButti K."/>
            <person name="Morin E."/>
            <person name="Salamov A."/>
            <person name="Lipzen A."/>
            <person name="Mereny Z."/>
            <person name="Hegedus B."/>
            <person name="Baldrian P."/>
            <person name="Stursova M."/>
            <person name="Weitz H."/>
            <person name="Taylor A."/>
            <person name="Grigoriev I.V."/>
            <person name="Nagy L.G."/>
            <person name="Martin F."/>
            <person name="Kauserud H."/>
        </authorList>
    </citation>
    <scope>NUCLEOTIDE SEQUENCE</scope>
    <source>
        <strain evidence="1">CBHHK200</strain>
    </source>
</reference>
<dbReference type="AlphaFoldDB" id="A0AAD6ST73"/>
<gene>
    <name evidence="1" type="ORF">C8F04DRAFT_1262925</name>
</gene>
<dbReference type="EMBL" id="JARJCM010000082">
    <property type="protein sequence ID" value="KAJ7031317.1"/>
    <property type="molecule type" value="Genomic_DNA"/>
</dbReference>
<accession>A0AAD6ST73</accession>